<comment type="caution">
    <text evidence="1">The sequence shown here is derived from an EMBL/GenBank/DDBJ whole genome shotgun (WGS) entry which is preliminary data.</text>
</comment>
<protein>
    <submittedName>
        <fullName evidence="1">Uncharacterized protein</fullName>
    </submittedName>
</protein>
<organism evidence="1 2">
    <name type="scientific">Thermoproteota archaeon</name>
    <dbReference type="NCBI Taxonomy" id="2056631"/>
    <lineage>
        <taxon>Archaea</taxon>
        <taxon>Thermoproteota</taxon>
    </lineage>
</organism>
<name>A0A497F3N5_9CREN</name>
<sequence length="150" mass="16607">MINVAPKTLNLNTTNISSTSSIEKRKISRRGVNFSNHVSRRVKQLAARRQAQIQNGAIAIVRHTPINKSNLTTTSSQRQSTRHEISTARGPKPNVASAILTNNIHVTSAIWVGDQADSWTHIKPKCAQGPLSIIRRADLNVHVQVRPRVK</sequence>
<evidence type="ECO:0000313" key="1">
    <source>
        <dbReference type="EMBL" id="RLE53500.1"/>
    </source>
</evidence>
<evidence type="ECO:0000313" key="2">
    <source>
        <dbReference type="Proteomes" id="UP000269499"/>
    </source>
</evidence>
<feature type="non-terminal residue" evidence="1">
    <location>
        <position position="150"/>
    </location>
</feature>
<gene>
    <name evidence="1" type="ORF">DRJ26_03255</name>
</gene>
<reference evidence="1 2" key="1">
    <citation type="submission" date="2018-06" db="EMBL/GenBank/DDBJ databases">
        <title>Extensive metabolic versatility and redundancy in microbially diverse, dynamic hydrothermal sediments.</title>
        <authorList>
            <person name="Dombrowski N."/>
            <person name="Teske A."/>
            <person name="Baker B.J."/>
        </authorList>
    </citation>
    <scope>NUCLEOTIDE SEQUENCE [LARGE SCALE GENOMIC DNA]</scope>
    <source>
        <strain evidence="1">B20_G2</strain>
    </source>
</reference>
<dbReference type="Proteomes" id="UP000269499">
    <property type="component" value="Unassembled WGS sequence"/>
</dbReference>
<dbReference type="EMBL" id="QMRA01000063">
    <property type="protein sequence ID" value="RLE53500.1"/>
    <property type="molecule type" value="Genomic_DNA"/>
</dbReference>
<proteinExistence type="predicted"/>
<accession>A0A497F3N5</accession>
<dbReference type="AlphaFoldDB" id="A0A497F3N5"/>